<gene>
    <name evidence="3" type="ORF">M408DRAFT_330031</name>
</gene>
<name>A0A0C2WMX6_SERVB</name>
<sequence>MSYFRLTNRNRRTIVTALFGLTFLASVATVSASDVLPCPVRPSRHSFADSGEPSDEQALPSQITRMSRPRHRWIEERIPPKTV</sequence>
<evidence type="ECO:0000256" key="2">
    <source>
        <dbReference type="SAM" id="SignalP"/>
    </source>
</evidence>
<dbReference type="Pfam" id="PF17051">
    <property type="entry name" value="COA2"/>
    <property type="match status" value="1"/>
</dbReference>
<reference evidence="4" key="2">
    <citation type="submission" date="2015-01" db="EMBL/GenBank/DDBJ databases">
        <title>Evolutionary Origins and Diversification of the Mycorrhizal Mutualists.</title>
        <authorList>
            <consortium name="DOE Joint Genome Institute"/>
            <consortium name="Mycorrhizal Genomics Consortium"/>
            <person name="Kohler A."/>
            <person name="Kuo A."/>
            <person name="Nagy L.G."/>
            <person name="Floudas D."/>
            <person name="Copeland A."/>
            <person name="Barry K.W."/>
            <person name="Cichocki N."/>
            <person name="Veneault-Fourrey C."/>
            <person name="LaButti K."/>
            <person name="Lindquist E.A."/>
            <person name="Lipzen A."/>
            <person name="Lundell T."/>
            <person name="Morin E."/>
            <person name="Murat C."/>
            <person name="Riley R."/>
            <person name="Ohm R."/>
            <person name="Sun H."/>
            <person name="Tunlid A."/>
            <person name="Henrissat B."/>
            <person name="Grigoriev I.V."/>
            <person name="Hibbett D.S."/>
            <person name="Martin F."/>
        </authorList>
    </citation>
    <scope>NUCLEOTIDE SEQUENCE [LARGE SCALE GENOMIC DNA]</scope>
    <source>
        <strain evidence="4">MAFF 305830</strain>
    </source>
</reference>
<dbReference type="HOGENOM" id="CLU_174998_0_0_1"/>
<organism evidence="3 4">
    <name type="scientific">Serendipita vermifera MAFF 305830</name>
    <dbReference type="NCBI Taxonomy" id="933852"/>
    <lineage>
        <taxon>Eukaryota</taxon>
        <taxon>Fungi</taxon>
        <taxon>Dikarya</taxon>
        <taxon>Basidiomycota</taxon>
        <taxon>Agaricomycotina</taxon>
        <taxon>Agaricomycetes</taxon>
        <taxon>Sebacinales</taxon>
        <taxon>Serendipitaceae</taxon>
        <taxon>Serendipita</taxon>
    </lineage>
</organism>
<keyword evidence="4" id="KW-1185">Reference proteome</keyword>
<reference evidence="3 4" key="1">
    <citation type="submission" date="2014-04" db="EMBL/GenBank/DDBJ databases">
        <authorList>
            <consortium name="DOE Joint Genome Institute"/>
            <person name="Kuo A."/>
            <person name="Zuccaro A."/>
            <person name="Kohler A."/>
            <person name="Nagy L.G."/>
            <person name="Floudas D."/>
            <person name="Copeland A."/>
            <person name="Barry K.W."/>
            <person name="Cichocki N."/>
            <person name="Veneault-Fourrey C."/>
            <person name="LaButti K."/>
            <person name="Lindquist E.A."/>
            <person name="Lipzen A."/>
            <person name="Lundell T."/>
            <person name="Morin E."/>
            <person name="Murat C."/>
            <person name="Sun H."/>
            <person name="Tunlid A."/>
            <person name="Henrissat B."/>
            <person name="Grigoriev I.V."/>
            <person name="Hibbett D.S."/>
            <person name="Martin F."/>
            <person name="Nordberg H.P."/>
            <person name="Cantor M.N."/>
            <person name="Hua S.X."/>
        </authorList>
    </citation>
    <scope>NUCLEOTIDE SEQUENCE [LARGE SCALE GENOMIC DNA]</scope>
    <source>
        <strain evidence="3 4">MAFF 305830</strain>
    </source>
</reference>
<protein>
    <recommendedName>
        <fullName evidence="5">Secreted protein</fullName>
    </recommendedName>
</protein>
<dbReference type="GO" id="GO:0005739">
    <property type="term" value="C:mitochondrion"/>
    <property type="evidence" value="ECO:0007669"/>
    <property type="project" value="GOC"/>
</dbReference>
<feature type="signal peptide" evidence="2">
    <location>
        <begin position="1"/>
        <end position="32"/>
    </location>
</feature>
<evidence type="ECO:0000313" key="4">
    <source>
        <dbReference type="Proteomes" id="UP000054097"/>
    </source>
</evidence>
<dbReference type="AlphaFoldDB" id="A0A0C2WMX6"/>
<dbReference type="EMBL" id="KN824298">
    <property type="protein sequence ID" value="KIM27603.1"/>
    <property type="molecule type" value="Genomic_DNA"/>
</dbReference>
<evidence type="ECO:0000256" key="1">
    <source>
        <dbReference type="SAM" id="MobiDB-lite"/>
    </source>
</evidence>
<feature type="chain" id="PRO_5002173676" description="Secreted protein" evidence="2">
    <location>
        <begin position="33"/>
        <end position="83"/>
    </location>
</feature>
<dbReference type="InterPro" id="IPR031459">
    <property type="entry name" value="Coa2"/>
</dbReference>
<dbReference type="GO" id="GO:0033617">
    <property type="term" value="P:mitochondrial respiratory chain complex IV assembly"/>
    <property type="evidence" value="ECO:0007669"/>
    <property type="project" value="InterPro"/>
</dbReference>
<feature type="region of interest" description="Disordered" evidence="1">
    <location>
        <begin position="44"/>
        <end position="71"/>
    </location>
</feature>
<dbReference type="Proteomes" id="UP000054097">
    <property type="component" value="Unassembled WGS sequence"/>
</dbReference>
<evidence type="ECO:0000313" key="3">
    <source>
        <dbReference type="EMBL" id="KIM27603.1"/>
    </source>
</evidence>
<accession>A0A0C2WMX6</accession>
<proteinExistence type="predicted"/>
<evidence type="ECO:0008006" key="5">
    <source>
        <dbReference type="Google" id="ProtNLM"/>
    </source>
</evidence>
<keyword evidence="2" id="KW-0732">Signal</keyword>